<dbReference type="Pfam" id="PF25483">
    <property type="entry name" value="DUF7906"/>
    <property type="match status" value="1"/>
</dbReference>
<comment type="caution">
    <text evidence="2">The sequence shown here is derived from an EMBL/GenBank/DDBJ whole genome shotgun (WGS) entry which is preliminary data.</text>
</comment>
<feature type="domain" description="DUF7906" evidence="1">
    <location>
        <begin position="148"/>
        <end position="225"/>
    </location>
</feature>
<organism evidence="2 3">
    <name type="scientific">Centaurea solstitialis</name>
    <name type="common">yellow star-thistle</name>
    <dbReference type="NCBI Taxonomy" id="347529"/>
    <lineage>
        <taxon>Eukaryota</taxon>
        <taxon>Viridiplantae</taxon>
        <taxon>Streptophyta</taxon>
        <taxon>Embryophyta</taxon>
        <taxon>Tracheophyta</taxon>
        <taxon>Spermatophyta</taxon>
        <taxon>Magnoliopsida</taxon>
        <taxon>eudicotyledons</taxon>
        <taxon>Gunneridae</taxon>
        <taxon>Pentapetalae</taxon>
        <taxon>asterids</taxon>
        <taxon>campanulids</taxon>
        <taxon>Asterales</taxon>
        <taxon>Asteraceae</taxon>
        <taxon>Carduoideae</taxon>
        <taxon>Cardueae</taxon>
        <taxon>Centaureinae</taxon>
        <taxon>Centaurea</taxon>
    </lineage>
</organism>
<evidence type="ECO:0000313" key="3">
    <source>
        <dbReference type="Proteomes" id="UP001172457"/>
    </source>
</evidence>
<gene>
    <name evidence="2" type="ORF">OSB04_031184</name>
</gene>
<dbReference type="AlphaFoldDB" id="A0AA38SL69"/>
<dbReference type="InterPro" id="IPR057228">
    <property type="entry name" value="DUF7906"/>
</dbReference>
<dbReference type="Proteomes" id="UP001172457">
    <property type="component" value="Chromosome 8"/>
</dbReference>
<dbReference type="PANTHER" id="PTHR31515:SF2">
    <property type="entry name" value="TRANSMEMBRANE PROTEIN"/>
    <property type="match status" value="1"/>
</dbReference>
<accession>A0AA38SL69</accession>
<dbReference type="PANTHER" id="PTHR31515">
    <property type="entry name" value="TRANSMEMBRANE PROTEIN-RELATED"/>
    <property type="match status" value="1"/>
</dbReference>
<proteinExistence type="predicted"/>
<protein>
    <recommendedName>
        <fullName evidence="1">DUF7906 domain-containing protein</fullName>
    </recommendedName>
</protein>
<sequence>MWSAMDKIKRPLYEKHPMAKFSWTITEETDTVSSQLESSKIKMLMQKASNGKVKKYYINIIRNLIFGSLYDLYSALKPIMAPFQAKQFQEVLEIKDHMHTLQQWLLLSLIGSNMFFIASQIEWYNSCLNALNNVERLYQEKDVADIIQSKVIQLLNGKNEDMKLQLAKDLKSGDLSGLHSECLTDTWIGKDRWAFIDLSAGPFSWGPAVGGEGVRTELSLPNVEKTIGAVAGKWMRCKESLPVHDSGGSPIPPIDMHLSSPTNTVSNPVAHTSILTHTAPYYPPGVLSLIFQLLSKKAHDHEPDIPFIIILPILISFESSGTYTVPKSLIEALNHLSWVKILHEERDALPVNHTRYFGTPSSWETESRL</sequence>
<name>A0AA38SL69_9ASTR</name>
<reference evidence="2" key="1">
    <citation type="submission" date="2023-03" db="EMBL/GenBank/DDBJ databases">
        <title>Chromosome-scale reference genome and RAD-based genetic map of yellow starthistle (Centaurea solstitialis) reveal putative structural variation and QTLs associated with invader traits.</title>
        <authorList>
            <person name="Reatini B."/>
            <person name="Cang F.A."/>
            <person name="Jiang Q."/>
            <person name="Mckibben M.T.W."/>
            <person name="Barker M.S."/>
            <person name="Rieseberg L.H."/>
            <person name="Dlugosch K.M."/>
        </authorList>
    </citation>
    <scope>NUCLEOTIDE SEQUENCE</scope>
    <source>
        <strain evidence="2">CAN-66</strain>
        <tissue evidence="2">Leaf</tissue>
    </source>
</reference>
<evidence type="ECO:0000313" key="2">
    <source>
        <dbReference type="EMBL" id="KAJ9538451.1"/>
    </source>
</evidence>
<dbReference type="EMBL" id="JARYMX010000008">
    <property type="protein sequence ID" value="KAJ9538451.1"/>
    <property type="molecule type" value="Genomic_DNA"/>
</dbReference>
<evidence type="ECO:0000259" key="1">
    <source>
        <dbReference type="Pfam" id="PF25483"/>
    </source>
</evidence>
<keyword evidence="3" id="KW-1185">Reference proteome</keyword>